<evidence type="ECO:0000313" key="2">
    <source>
        <dbReference type="EMBL" id="MEQ2191623.1"/>
    </source>
</evidence>
<evidence type="ECO:0000313" key="3">
    <source>
        <dbReference type="Proteomes" id="UP001434883"/>
    </source>
</evidence>
<gene>
    <name evidence="2" type="ORF">XENOCAPTIV_000190</name>
</gene>
<sequence>MQRRTAAPGRLSGSLAVVLWLCRLRAQAHRPRHPLRWGWRYSWFASARAGFGSQISPGDDTAQCFGLLFPQLEFRLYCVERLPKQLVGYYRFIQVDGCISIRDVRERQPQVPLRNHP</sequence>
<keyword evidence="1" id="KW-0732">Signal</keyword>
<protein>
    <recommendedName>
        <fullName evidence="4">Secreted protein</fullName>
    </recommendedName>
</protein>
<reference evidence="2 3" key="1">
    <citation type="submission" date="2021-06" db="EMBL/GenBank/DDBJ databases">
        <authorList>
            <person name="Palmer J.M."/>
        </authorList>
    </citation>
    <scope>NUCLEOTIDE SEQUENCE [LARGE SCALE GENOMIC DNA]</scope>
    <source>
        <strain evidence="2 3">XC_2019</strain>
        <tissue evidence="2">Muscle</tissue>
    </source>
</reference>
<evidence type="ECO:0000256" key="1">
    <source>
        <dbReference type="SAM" id="SignalP"/>
    </source>
</evidence>
<feature type="signal peptide" evidence="1">
    <location>
        <begin position="1"/>
        <end position="28"/>
    </location>
</feature>
<evidence type="ECO:0008006" key="4">
    <source>
        <dbReference type="Google" id="ProtNLM"/>
    </source>
</evidence>
<comment type="caution">
    <text evidence="2">The sequence shown here is derived from an EMBL/GenBank/DDBJ whole genome shotgun (WGS) entry which is preliminary data.</text>
</comment>
<dbReference type="EMBL" id="JAHRIN010001013">
    <property type="protein sequence ID" value="MEQ2191623.1"/>
    <property type="molecule type" value="Genomic_DNA"/>
</dbReference>
<feature type="chain" id="PRO_5046003395" description="Secreted protein" evidence="1">
    <location>
        <begin position="29"/>
        <end position="117"/>
    </location>
</feature>
<proteinExistence type="predicted"/>
<name>A0ABV0Q806_9TELE</name>
<organism evidence="2 3">
    <name type="scientific">Xenoophorus captivus</name>
    <dbReference type="NCBI Taxonomy" id="1517983"/>
    <lineage>
        <taxon>Eukaryota</taxon>
        <taxon>Metazoa</taxon>
        <taxon>Chordata</taxon>
        <taxon>Craniata</taxon>
        <taxon>Vertebrata</taxon>
        <taxon>Euteleostomi</taxon>
        <taxon>Actinopterygii</taxon>
        <taxon>Neopterygii</taxon>
        <taxon>Teleostei</taxon>
        <taxon>Neoteleostei</taxon>
        <taxon>Acanthomorphata</taxon>
        <taxon>Ovalentaria</taxon>
        <taxon>Atherinomorphae</taxon>
        <taxon>Cyprinodontiformes</taxon>
        <taxon>Goodeidae</taxon>
        <taxon>Xenoophorus</taxon>
    </lineage>
</organism>
<accession>A0ABV0Q806</accession>
<keyword evidence="3" id="KW-1185">Reference proteome</keyword>
<dbReference type="Proteomes" id="UP001434883">
    <property type="component" value="Unassembled WGS sequence"/>
</dbReference>